<keyword evidence="2" id="KW-1185">Reference proteome</keyword>
<evidence type="ECO:0000313" key="2">
    <source>
        <dbReference type="Proteomes" id="UP000242715"/>
    </source>
</evidence>
<reference evidence="2" key="1">
    <citation type="journal article" date="2017" name="Front. Plant Sci.">
        <title>Climate Clever Clovers: New Paradigm to Reduce the Environmental Footprint of Ruminants by Breeding Low Methanogenic Forages Utilizing Haplotype Variation.</title>
        <authorList>
            <person name="Kaur P."/>
            <person name="Appels R."/>
            <person name="Bayer P.E."/>
            <person name="Keeble-Gagnere G."/>
            <person name="Wang J."/>
            <person name="Hirakawa H."/>
            <person name="Shirasawa K."/>
            <person name="Vercoe P."/>
            <person name="Stefanova K."/>
            <person name="Durmic Z."/>
            <person name="Nichols P."/>
            <person name="Revell C."/>
            <person name="Isobe S.N."/>
            <person name="Edwards D."/>
            <person name="Erskine W."/>
        </authorList>
    </citation>
    <scope>NUCLEOTIDE SEQUENCE [LARGE SCALE GENOMIC DNA]</scope>
    <source>
        <strain evidence="2">cv. Daliak</strain>
    </source>
</reference>
<evidence type="ECO:0000313" key="1">
    <source>
        <dbReference type="EMBL" id="GAU41298.1"/>
    </source>
</evidence>
<sequence length="137" mass="15398">MCSSNKTAHQSDTIWIKSCSCKHRFSWKGADICVEGYNEFEYTSERVVCVVRDNGGEQAACVAHIEKEQVAVIVISDVPSEQNAYGDVDALVNYNDEEQDVTVHITKLSKRILNMSLVLPQVVYDDIEKTKQVWAAL</sequence>
<name>A0A2Z6N916_TRISU</name>
<dbReference type="EMBL" id="DF973857">
    <property type="protein sequence ID" value="GAU41298.1"/>
    <property type="molecule type" value="Genomic_DNA"/>
</dbReference>
<dbReference type="Proteomes" id="UP000242715">
    <property type="component" value="Unassembled WGS sequence"/>
</dbReference>
<dbReference type="AlphaFoldDB" id="A0A2Z6N916"/>
<protein>
    <submittedName>
        <fullName evidence="1">Uncharacterized protein</fullName>
    </submittedName>
</protein>
<organism evidence="1 2">
    <name type="scientific">Trifolium subterraneum</name>
    <name type="common">Subterranean clover</name>
    <dbReference type="NCBI Taxonomy" id="3900"/>
    <lineage>
        <taxon>Eukaryota</taxon>
        <taxon>Viridiplantae</taxon>
        <taxon>Streptophyta</taxon>
        <taxon>Embryophyta</taxon>
        <taxon>Tracheophyta</taxon>
        <taxon>Spermatophyta</taxon>
        <taxon>Magnoliopsida</taxon>
        <taxon>eudicotyledons</taxon>
        <taxon>Gunneridae</taxon>
        <taxon>Pentapetalae</taxon>
        <taxon>rosids</taxon>
        <taxon>fabids</taxon>
        <taxon>Fabales</taxon>
        <taxon>Fabaceae</taxon>
        <taxon>Papilionoideae</taxon>
        <taxon>50 kb inversion clade</taxon>
        <taxon>NPAAA clade</taxon>
        <taxon>Hologalegina</taxon>
        <taxon>IRL clade</taxon>
        <taxon>Trifolieae</taxon>
        <taxon>Trifolium</taxon>
    </lineage>
</organism>
<gene>
    <name evidence="1" type="ORF">TSUD_325120</name>
</gene>
<accession>A0A2Z6N916</accession>
<proteinExistence type="predicted"/>